<evidence type="ECO:0000256" key="1">
    <source>
        <dbReference type="PROSITE-ProRule" id="PRU00191"/>
    </source>
</evidence>
<sequence length="4580" mass="487082">MPRPGVAASGVHRPRLVLLAALALISAPLGCHADTIYIEGDPITHVSGGVPLTLATLCSNSAPVTPFCARVNSKSNNGLNVRVSGIPLNCNSAGSCSITAPTAVCASSVAGDETLCQTNTLTRRVRLINACPDPGTDIDAGDFVDRAVAPVPTNQPFSVPGYDSLPGITYRMGNYTIRYRTASDANPTCLWEDTTAAQIAARNALGLSSCERLVIVEDTNVPQVSLCGNSVMELEGGDEFIDPGATGTDTVDGDLLYLGAECDIQVEDDGSITFLGNPGDICRLIPDGDFVDGRLVLNNKDVKNLTITYVALDRVSTSPGTVSRLLIVKDTKPPLINLCGPQRITVEAGEQYVDTYCGVQPENNVCLEPQDGGSLNDAQAKAYCEARASSGCQWINDACILTTHPCFDHLSENECTANALCRWCPRGATAEDIVDGDLTASMFVNSEVDMRPSILPATFTIRYSVEDNNGVSARQVVRYVTVDDSKAPDLQLVGNATINLEGASFFYDPWAIATDEYYGDLSNDVSLISVRQAGNCIKSTGCGLTNFNAVTSMAPAGTRWTLKYSVRDPSGRQDTQSRKDRVVVIVDTQPPVLTLTTTDTCGEFCTWEGATTWIDPGATAYDALDQNDLNGFTYSGVTRPSRVNSAGRVDTGAPAFSTFTVVYSVRDMAFNEAEPINRTVMIVDSTIPVINGGALTAAAQASQGYVDPNITARDSLDGAYAYSPRPASRIFRSITRVPVTCAADEFESQAETRIRRRVCTDLTVCTAEQYQVQAPTPTTDRACINVTGPCALGDDYEVAAPTATSDRQCITCPSNSTSAATTVVETPREFPCFNFSAPVVTEIVDLLSVLSTTTLLPTTLGANATTGLPGPASNATDPIRVYAFVNDTLRIDFDASLREIVSVDGTINSSVIYNVSDPATLDALYPIVELRIPLVNATVLELYDAFDPTVVILVDVRDRPTLDACNLNASGLLLNGSKTLLAAQAIYDAAYLRFRQDYRVALASQEEDTLGRCQILNMHDMATILFEHQYETVSVGLRPAMPSRLAFLGANQSNGRFEYRLPGASDWIALGSNFPRLVPTGSAAAPTNFRFYGDADYHGTVLVVWALASDATGAAGAYHATGSLEVEAINDAPILEDGIVAPYMFEDEDPPADIGRSKGFAAIDLLRIDTNPLPNVVEYQYFVTDVDTNLIVNGTMGVAVVGLFQSEGVWSWTCDTRGLGANDVLAASADDWSWFFFDGGYDTVLQRQVTEPSSTFATLLAHDCRIRYQPNPNFNTEINAAGEYLPASIKPYLLVRAWDMSNGEDLAGLSGADTSTYYHTGPYSQHIATAAMDVYQSGDLPNILLTEDGGDYATTFLEGNVQGVLLVNDSYVGLNYLDGISIEEITVTLTNRLDGDAERIVVNVDDSPLTAETIATADTSTIRIYSPTNERHPLTIFAAVLPTLRYFNDADEPNPTARVINFQARDEDRLGEISTTEVRVQLADDPPQVDFGSNAYEAFMLYEDLGSPVTLAPSAVIDDADSTVLRAATVSVSSVIDYEWLLFNESFLPVNLTVERAGPATLVFRPRNATVLPLAFFQAALRRVEYVFPLANVSTNTTGDDDDDVFGNATTTTAAPVVLPTALNQARTINFVLQDETSEGASPVYLSTASIGLPPIIDLNGKAPGRNNLRPHRFVEGGQAVHIFNEDMYVSDSSNSQQLLGAQVYAEASANCGQEVLAWDAALASSSGISVVHNSLAPILTLSGTATIAQYVALLQTITYANQAEAFDGGLRYIYVTVTDTEQFQSPAAMTTVRLIDINDNPVLYPDQGVEALAVRQDAQEDTNTGFSPATLMARKAPALLTRPRIQQIGCGADGQAGCTWWEAASTCRNVALTLCSAAEVRASWPNATSGAATVGWTNTLASASEVPAFAGLVANTVSRSNLSIFEDVRPNPTYAYILRSYNLASEPLFGVAERSESLLGEPVYALCCRLPQAAKQAPAILPRADLPVDAHLNLTAGRIHPISSIKLEAEAHLMGKGISGHIYFEQLTADAPVSVRVNIEDLNVNSNAMYKLAIYAQPVGPASVAEPCGRSYVGRMYDPLTIGSTCAADDATLCAMGNISGRHGAFDEVQYQQGLLDHTLSLFSAHSVVGRSVVLLQNDVPLTCGNITWAATVPTRRVRASFDGYLSGTVTLTQPSAAAGLEPSATAYPLTPTTVQVALRAPIAQISAISWFVADESYNASACAAATTVAGPGPWRPVTHLSGDFTATVPAFTESEYAYDAPSGSATLLIASERRLSCLRMTLRDDSLRLLADGMWAQLVAGSCAGTGSSAVLLQAKVSCNANGTCEALACFDDVVLSTSSSYAVRLHANFSEPSAAVCAELAQSSSTQPCADLVAGQPLGSVLCDVGALSEKHGNLVIDSSSTARSVFQDPDLPLRGSASVSGKTLVLQVGSTVQCAPLLVEAPMPRVAEAYFDLGNVRGLVTFTQDGPTNPVSVSAEMYVASGSWTYTNAGLRVVETAVATLADGAGLSTAMCADTGDVFAPTGAGTGSCSQSVPSACAAGDLRGKHGSFSTPVYNSDIGKYVASMSLVDNDITLFGQHSIVGRALALVNSGTAKISCANIRATGPYDTISAKLHGSVAGVAHFSRPRFWTTDEVFVTLDLTQRVSGGSVAWSLNEANGDCGCAQARDVWAQTGAAECTPGQDATHTTCGYGDMSGKHGYLTSLTRGRHRYSFTDMNLPWTELAGKSIVVYNDFAASSRVACGTLTPLQDRVAYGVVVQSGITVNVTMSQNGPMAPLQIKLDAYDLAGIDRLQILQAGALAQANADDVVELTCSTGGNMYNPFAKATCSSLRFQSDDNCAIGDFSGRFTTAEDLVEMQHVYTDRFLSLYGPATVAGRAFTLLGSAILAAPYEAYRNKPFVCANLRPAATVAGGDPAFVTQPGAHAVFDDAEAPFTGEVVFEPLYDDVLSELQISVRLSLTDASILTAWYIGDATSCDNPASLTTVFNPDEINAASICGTYDAQLGCAAGDLTSKHGTPSGSVFGQFVDRELVLDGARGIMNRVLVLQYSAASTGSATRLCAPIVPHGRSVVTDPDDTSMDAHYDLGLAIIGLNDDHGYWQYRESALEDTWTNLSVAAVTRRNALHFAYSIIPRLRFVPEAGFAGDENCETCPIPRAKSCVPCALNMTAGGVSFVGWDLSNGDYDGQFLDLSAASTAAYSTASKFMTVEIELTRVNESVPAGTQYYIDFSVRDNVGNQNQFQRQLTIVDLVPPTVAVRGQASSTWEGGFVYVDPGATALDGQDLDITGDVRVSSIALVSGPLAPEPEDSPRLFDCTLPASNWPVVGDELQCRSRPNVRPSYYSFSCVVPGPNVTLPYQPGVQVALTGLGQPVGMKDIVSVENKTYPCVRSGTGLRCYEASSEELELDMPTGIQDVTLSCAVEVTVPYCLLDDYRLAVRHPRPTDPRFVNTAVSAGTTYRIGYTATDATSNEASETYRTVTIEDTIAPQVRVLSQRVTLNKVRGGSETYTYVEPDVINEVDCPGLALTDFEAWELPYLACSYALDILDGDVSCRSSVTLYNLNAVTNGTLARLAHAAFVLWEADAAAAGATEAFEVLTVANNCLLFNAATRGLLSTAAGAAATAGASAAASVAEQRLVDARQTAAELAAAVNDSFCGSEAQASVLGTLNPSAPVGSSYFLLYSTADLNGNTREFQRLVTVADWAAPNVTVASDPNITLAYLANWTEADALVGVTAVDGVDGNLTANLTVLTLPNTAVPGVYNVTFSVTDSSGNTNDWVYRTVLVLAAPTRELEDNQVEVSATYLLSNVAPTTFNTAEGHRAFYAAILELFLTNQYYDFTTFINASSFFDLKAVDYAQTSNDDSLVTIRVVVPCNRAANTTIAFGNFSSQGSLAIRLRAASAIFRNLRLSMNSDPVTTGSTCPPVNVAASGSGRLSTGAAIGLGVGIFVLLFVVVFVIWWFKCRRDKEDEMSRLLAGMHDPAPKPEDNAKYHYINGVLVRIDETEYKDDKVVVEEEDIYDNTKLNKKPRAVPVPPSQGALAFTPSAEETYEGVASPSGTRVNNAGGSSSSTTFMLSGEETYEGVDSRTGFNTHNNTSSTDEQGGYLDIGDERGNIRHMPYERTGELAAATEELYLAQGKIEPAPAPQPVPLPVPMEEDTYDTVAEPKAAPVIAPFVHTAEDVYDGVETVKPGFASHDRSERTGELAAATEELYLAQGKIEPAPAPQPVPLPVPMEEDTYDTVAEPKAAPVIAPFVHTAEDVYDGVEVTKPGFASHDRSERTGELAAATEELYLAQGKIDAPPTTMSSFGGVGGTDDVAEPKAAPVIAPFVHTAEDVYDGVEVTKPGFASHDRSERTGELAAATEELYLAQGKIDAPPTTMSSFGGVGGTDDVYEDMATAHTPRGQVPTGFQMSTDDIYEGVEDAKPGFAAHDRTERSGELAALTEELYEVQGQDRGAGPSLPPMPSRPPAAVQHWSQDTRRYVHGALSRTEADSMLTRAGGEAGTFLVRARKGTQQYVLSLALSGGKGEHHVLERGPTGAWQINGSATTKPCTTLEALVQHLSQTADIVGHTLTQPVSPA</sequence>
<dbReference type="OMA" id="HDRSERT"/>
<dbReference type="SUPFAM" id="SSF55550">
    <property type="entry name" value="SH2 domain"/>
    <property type="match status" value="1"/>
</dbReference>
<keyword evidence="3" id="KW-0812">Transmembrane</keyword>
<dbReference type="Gene3D" id="2.60.40.10">
    <property type="entry name" value="Immunoglobulins"/>
    <property type="match status" value="2"/>
</dbReference>
<evidence type="ECO:0000259" key="5">
    <source>
        <dbReference type="PROSITE" id="PS50001"/>
    </source>
</evidence>
<name>A9V8Y3_MONBE</name>
<gene>
    <name evidence="6" type="ORF">MONBRDRAFT_33987</name>
</gene>
<dbReference type="EMBL" id="CH991569">
    <property type="protein sequence ID" value="EDQ86038.1"/>
    <property type="molecule type" value="Genomic_DNA"/>
</dbReference>
<evidence type="ECO:0000256" key="4">
    <source>
        <dbReference type="SAM" id="SignalP"/>
    </source>
</evidence>
<dbReference type="KEGG" id="mbr:MONBRDRAFT_33987"/>
<dbReference type="RefSeq" id="XP_001749232.1">
    <property type="nucleotide sequence ID" value="XM_001749180.1"/>
</dbReference>
<keyword evidence="1" id="KW-0727">SH2 domain</keyword>
<evidence type="ECO:0000313" key="6">
    <source>
        <dbReference type="EMBL" id="EDQ86038.1"/>
    </source>
</evidence>
<dbReference type="Proteomes" id="UP000001357">
    <property type="component" value="Unassembled WGS sequence"/>
</dbReference>
<dbReference type="GeneID" id="5894426"/>
<reference evidence="6 7" key="1">
    <citation type="journal article" date="2008" name="Nature">
        <title>The genome of the choanoflagellate Monosiga brevicollis and the origin of metazoans.</title>
        <authorList>
            <consortium name="JGI Sequencing"/>
            <person name="King N."/>
            <person name="Westbrook M.J."/>
            <person name="Young S.L."/>
            <person name="Kuo A."/>
            <person name="Abedin M."/>
            <person name="Chapman J."/>
            <person name="Fairclough S."/>
            <person name="Hellsten U."/>
            <person name="Isogai Y."/>
            <person name="Letunic I."/>
            <person name="Marr M."/>
            <person name="Pincus D."/>
            <person name="Putnam N."/>
            <person name="Rokas A."/>
            <person name="Wright K.J."/>
            <person name="Zuzow R."/>
            <person name="Dirks W."/>
            <person name="Good M."/>
            <person name="Goodstein D."/>
            <person name="Lemons D."/>
            <person name="Li W."/>
            <person name="Lyons J.B."/>
            <person name="Morris A."/>
            <person name="Nichols S."/>
            <person name="Richter D.J."/>
            <person name="Salamov A."/>
            <person name="Bork P."/>
            <person name="Lim W.A."/>
            <person name="Manning G."/>
            <person name="Miller W.T."/>
            <person name="McGinnis W."/>
            <person name="Shapiro H."/>
            <person name="Tjian R."/>
            <person name="Grigoriev I.V."/>
            <person name="Rokhsar D."/>
        </authorList>
    </citation>
    <scope>NUCLEOTIDE SEQUENCE [LARGE SCALE GENOMIC DNA]</scope>
    <source>
        <strain evidence="7">MX1 / ATCC 50154</strain>
    </source>
</reference>
<feature type="domain" description="SH2" evidence="5">
    <location>
        <begin position="4482"/>
        <end position="4577"/>
    </location>
</feature>
<dbReference type="GO" id="GO:0006801">
    <property type="term" value="P:superoxide metabolic process"/>
    <property type="evidence" value="ECO:0007669"/>
    <property type="project" value="InterPro"/>
</dbReference>
<dbReference type="Gene3D" id="3.30.505.10">
    <property type="entry name" value="SH2 domain"/>
    <property type="match status" value="1"/>
</dbReference>
<feature type="region of interest" description="Disordered" evidence="2">
    <location>
        <begin position="4086"/>
        <end position="4106"/>
    </location>
</feature>
<dbReference type="PANTHER" id="PTHR20910:SF1">
    <property type="entry name" value="SUPEROXIDE DISMUTASE COPPER_ZINC BINDING DOMAIN-CONTAINING PROTEIN"/>
    <property type="match status" value="1"/>
</dbReference>
<dbReference type="InterPro" id="IPR000980">
    <property type="entry name" value="SH2"/>
</dbReference>
<feature type="chain" id="PRO_5002742973" description="SH2 domain-containing protein" evidence="4">
    <location>
        <begin position="34"/>
        <end position="4580"/>
    </location>
</feature>
<dbReference type="InterPro" id="IPR053257">
    <property type="entry name" value="Cu-only_SOD"/>
</dbReference>
<dbReference type="SMART" id="SM00252">
    <property type="entry name" value="SH2"/>
    <property type="match status" value="1"/>
</dbReference>
<evidence type="ECO:0000256" key="3">
    <source>
        <dbReference type="SAM" id="Phobius"/>
    </source>
</evidence>
<keyword evidence="7" id="KW-1185">Reference proteome</keyword>
<dbReference type="InterPro" id="IPR036423">
    <property type="entry name" value="SOD-like_Cu/Zn_dom_sf"/>
</dbReference>
<dbReference type="InParanoid" id="A9V8Y3"/>
<accession>A9V8Y3</accession>
<evidence type="ECO:0000256" key="2">
    <source>
        <dbReference type="SAM" id="MobiDB-lite"/>
    </source>
</evidence>
<organism evidence="6 7">
    <name type="scientific">Monosiga brevicollis</name>
    <name type="common">Choanoflagellate</name>
    <dbReference type="NCBI Taxonomy" id="81824"/>
    <lineage>
        <taxon>Eukaryota</taxon>
        <taxon>Choanoflagellata</taxon>
        <taxon>Craspedida</taxon>
        <taxon>Salpingoecidae</taxon>
        <taxon>Monosiga</taxon>
    </lineage>
</organism>
<feature type="compositionally biased region" description="Polar residues" evidence="2">
    <location>
        <begin position="4088"/>
        <end position="4101"/>
    </location>
</feature>
<dbReference type="PANTHER" id="PTHR20910">
    <property type="entry name" value="AGAP001623-PA"/>
    <property type="match status" value="1"/>
</dbReference>
<dbReference type="Pfam" id="PF00017">
    <property type="entry name" value="SH2"/>
    <property type="match status" value="1"/>
</dbReference>
<dbReference type="InterPro" id="IPR013783">
    <property type="entry name" value="Ig-like_fold"/>
</dbReference>
<dbReference type="GO" id="GO:0046872">
    <property type="term" value="F:metal ion binding"/>
    <property type="evidence" value="ECO:0007669"/>
    <property type="project" value="InterPro"/>
</dbReference>
<feature type="transmembrane region" description="Helical" evidence="3">
    <location>
        <begin position="3939"/>
        <end position="3961"/>
    </location>
</feature>
<keyword evidence="3" id="KW-1133">Transmembrane helix</keyword>
<keyword evidence="4" id="KW-0732">Signal</keyword>
<dbReference type="CDD" id="cd00173">
    <property type="entry name" value="SH2"/>
    <property type="match status" value="1"/>
</dbReference>
<feature type="signal peptide" evidence="4">
    <location>
        <begin position="1"/>
        <end position="33"/>
    </location>
</feature>
<evidence type="ECO:0000313" key="7">
    <source>
        <dbReference type="Proteomes" id="UP000001357"/>
    </source>
</evidence>
<dbReference type="Gene3D" id="2.60.40.200">
    <property type="entry name" value="Superoxide dismutase, copper/zinc binding domain"/>
    <property type="match status" value="5"/>
</dbReference>
<dbReference type="InterPro" id="IPR036860">
    <property type="entry name" value="SH2_dom_sf"/>
</dbReference>
<dbReference type="SUPFAM" id="SSF49329">
    <property type="entry name" value="Cu,Zn superoxide dismutase-like"/>
    <property type="match status" value="5"/>
</dbReference>
<dbReference type="PROSITE" id="PS50001">
    <property type="entry name" value="SH2"/>
    <property type="match status" value="1"/>
</dbReference>
<proteinExistence type="predicted"/>
<protein>
    <recommendedName>
        <fullName evidence="5">SH2 domain-containing protein</fullName>
    </recommendedName>
</protein>
<keyword evidence="3" id="KW-0472">Membrane</keyword>